<organism evidence="3 4">
    <name type="scientific">Brassicogethes aeneus</name>
    <name type="common">Rape pollen beetle</name>
    <name type="synonym">Meligethes aeneus</name>
    <dbReference type="NCBI Taxonomy" id="1431903"/>
    <lineage>
        <taxon>Eukaryota</taxon>
        <taxon>Metazoa</taxon>
        <taxon>Ecdysozoa</taxon>
        <taxon>Arthropoda</taxon>
        <taxon>Hexapoda</taxon>
        <taxon>Insecta</taxon>
        <taxon>Pterygota</taxon>
        <taxon>Neoptera</taxon>
        <taxon>Endopterygota</taxon>
        <taxon>Coleoptera</taxon>
        <taxon>Polyphaga</taxon>
        <taxon>Cucujiformia</taxon>
        <taxon>Nitidulidae</taxon>
        <taxon>Meligethinae</taxon>
        <taxon>Brassicogethes</taxon>
    </lineage>
</organism>
<evidence type="ECO:0000256" key="2">
    <source>
        <dbReference type="SAM" id="SignalP"/>
    </source>
</evidence>
<reference evidence="3" key="1">
    <citation type="submission" date="2021-12" db="EMBL/GenBank/DDBJ databases">
        <authorList>
            <person name="King R."/>
        </authorList>
    </citation>
    <scope>NUCLEOTIDE SEQUENCE</scope>
</reference>
<name>A0A9P0B3C3_BRAAE</name>
<feature type="signal peptide" evidence="2">
    <location>
        <begin position="1"/>
        <end position="20"/>
    </location>
</feature>
<proteinExistence type="predicted"/>
<protein>
    <submittedName>
        <fullName evidence="3">Uncharacterized protein</fullName>
    </submittedName>
</protein>
<evidence type="ECO:0000256" key="1">
    <source>
        <dbReference type="SAM" id="MobiDB-lite"/>
    </source>
</evidence>
<feature type="chain" id="PRO_5040393713" evidence="2">
    <location>
        <begin position="21"/>
        <end position="191"/>
    </location>
</feature>
<feature type="compositionally biased region" description="Low complexity" evidence="1">
    <location>
        <begin position="165"/>
        <end position="180"/>
    </location>
</feature>
<keyword evidence="2" id="KW-0732">Signal</keyword>
<feature type="compositionally biased region" description="Low complexity" evidence="1">
    <location>
        <begin position="58"/>
        <end position="68"/>
    </location>
</feature>
<feature type="region of interest" description="Disordered" evidence="1">
    <location>
        <begin position="26"/>
        <end position="191"/>
    </location>
</feature>
<dbReference type="Proteomes" id="UP001154078">
    <property type="component" value="Chromosome 5"/>
</dbReference>
<keyword evidence="4" id="KW-1185">Reference proteome</keyword>
<feature type="compositionally biased region" description="Acidic residues" evidence="1">
    <location>
        <begin position="26"/>
        <end position="35"/>
    </location>
</feature>
<evidence type="ECO:0000313" key="3">
    <source>
        <dbReference type="EMBL" id="CAH0556635.1"/>
    </source>
</evidence>
<sequence>MKFNILLIFGLVCLIGSSLARPVDEEINQENDPEAEAPKKPARPLIGRRPLAGRNNKPTSSTTTTAAPQEEEEPVEEAEYEDEEIQTSSTTEAPKKGLFKGGVRPFRSNDDLLATLKRRREQAVSNKSHVKVQSEPEQEAPIEPVTKASKTNGRRNRFSKDKSEAPAGAAEESPSTATSPVRTGRRFNVRN</sequence>
<feature type="compositionally biased region" description="Acidic residues" evidence="1">
    <location>
        <begin position="69"/>
        <end position="85"/>
    </location>
</feature>
<dbReference type="AlphaFoldDB" id="A0A9P0B3C3"/>
<gene>
    <name evidence="3" type="ORF">MELIAE_LOCUS7535</name>
</gene>
<accession>A0A9P0B3C3</accession>
<dbReference type="OrthoDB" id="8197504at2759"/>
<dbReference type="EMBL" id="OV121136">
    <property type="protein sequence ID" value="CAH0556635.1"/>
    <property type="molecule type" value="Genomic_DNA"/>
</dbReference>
<evidence type="ECO:0000313" key="4">
    <source>
        <dbReference type="Proteomes" id="UP001154078"/>
    </source>
</evidence>